<dbReference type="EMBL" id="CAMXCT030006622">
    <property type="protein sequence ID" value="CAL4804462.1"/>
    <property type="molecule type" value="Genomic_DNA"/>
</dbReference>
<dbReference type="Pfam" id="PF01565">
    <property type="entry name" value="FAD_binding_4"/>
    <property type="match status" value="1"/>
</dbReference>
<dbReference type="InterPro" id="IPR016166">
    <property type="entry name" value="FAD-bd_PCMH"/>
</dbReference>
<dbReference type="InterPro" id="IPR036318">
    <property type="entry name" value="FAD-bd_PCMH-like_sf"/>
</dbReference>
<reference evidence="7" key="1">
    <citation type="submission" date="2022-10" db="EMBL/GenBank/DDBJ databases">
        <authorList>
            <person name="Chen Y."/>
            <person name="Dougan E. K."/>
            <person name="Chan C."/>
            <person name="Rhodes N."/>
            <person name="Thang M."/>
        </authorList>
    </citation>
    <scope>NUCLEOTIDE SEQUENCE</scope>
</reference>
<dbReference type="AlphaFoldDB" id="A0A9P1DVM8"/>
<keyword evidence="5" id="KW-0560">Oxidoreductase</keyword>
<dbReference type="Gene3D" id="3.30.43.10">
    <property type="entry name" value="Uridine Diphospho-n-acetylenolpyruvylglucosamine Reductase, domain 2"/>
    <property type="match status" value="1"/>
</dbReference>
<evidence type="ECO:0000256" key="1">
    <source>
        <dbReference type="ARBA" id="ARBA00001974"/>
    </source>
</evidence>
<comment type="caution">
    <text evidence="7">The sequence shown here is derived from an EMBL/GenBank/DDBJ whole genome shotgun (WGS) entry which is preliminary data.</text>
</comment>
<dbReference type="InterPro" id="IPR016167">
    <property type="entry name" value="FAD-bd_PCMH_sub1"/>
</dbReference>
<dbReference type="PANTHER" id="PTHR42973:SF39">
    <property type="entry name" value="FAD-BINDING PCMH-TYPE DOMAIN-CONTAINING PROTEIN"/>
    <property type="match status" value="1"/>
</dbReference>
<dbReference type="InterPro" id="IPR016169">
    <property type="entry name" value="FAD-bd_PCMH_sub2"/>
</dbReference>
<comment type="cofactor">
    <cofactor evidence="1">
        <name>FAD</name>
        <dbReference type="ChEBI" id="CHEBI:57692"/>
    </cofactor>
</comment>
<dbReference type="Gene3D" id="3.30.465.10">
    <property type="match status" value="1"/>
</dbReference>
<dbReference type="GO" id="GO:0016491">
    <property type="term" value="F:oxidoreductase activity"/>
    <property type="evidence" value="ECO:0007669"/>
    <property type="project" value="UniProtKB-KW"/>
</dbReference>
<organism evidence="7">
    <name type="scientific">Cladocopium goreaui</name>
    <dbReference type="NCBI Taxonomy" id="2562237"/>
    <lineage>
        <taxon>Eukaryota</taxon>
        <taxon>Sar</taxon>
        <taxon>Alveolata</taxon>
        <taxon>Dinophyceae</taxon>
        <taxon>Suessiales</taxon>
        <taxon>Symbiodiniaceae</taxon>
        <taxon>Cladocopium</taxon>
    </lineage>
</organism>
<evidence type="ECO:0000313" key="8">
    <source>
        <dbReference type="EMBL" id="CAL1170525.1"/>
    </source>
</evidence>
<dbReference type="EMBL" id="CAMXCT010006622">
    <property type="protein sequence ID" value="CAI4017150.1"/>
    <property type="molecule type" value="Genomic_DNA"/>
</dbReference>
<sequence>MGALLPCGSRDKAPPKRPVDLSAAWRRAAEVPPLPGPNEELEELLGERFQTPQKAEYHRARGVLGIDDVAWDGLYRATWNPDSTGFPCAICSVQSVAEVQRVVKYAAQHCLPVQVRLCVAAGRHSHMCMLDNTLVLDLQGLSSVEVFPDLHLAKVQGGAQQGQLDVACEPHGLATTAGHNASTGCGGLILQGGHGFLERMFGLVIDNLVEVELVLANGELVKANANEHHPELFWAIRGGGGNFGVVVSFTLRLHPLGPVYAGTQIHAAQGAGEREELLTKFFEKTVNGPDEATGLVVLPCGGPMIEMLLWVGAPSQGQEYFQRRASGPLLSDTMGVKSYHNDVQRFSDPDGNGKAVYQTGVLLPEWSKEAAAKISELVSSRAPNASSAILLLPLGGAVMHMRPEATAYCFRSMKVWVLVSGQFEVNSEDRSKVVKWAREVRHELLPFSAGAGYGALDESAQHDAATFAQDESEGGAIGIFTNTVQINKERNIFGSNLGRLQQIKAKYDPNNVFRANDNIVPAS</sequence>
<evidence type="ECO:0000313" key="9">
    <source>
        <dbReference type="EMBL" id="CAL4804462.1"/>
    </source>
</evidence>
<evidence type="ECO:0000256" key="4">
    <source>
        <dbReference type="ARBA" id="ARBA00022827"/>
    </source>
</evidence>
<keyword evidence="10" id="KW-1185">Reference proteome</keyword>
<dbReference type="GO" id="GO:0071949">
    <property type="term" value="F:FAD binding"/>
    <property type="evidence" value="ECO:0007669"/>
    <property type="project" value="InterPro"/>
</dbReference>
<dbReference type="PANTHER" id="PTHR42973">
    <property type="entry name" value="BINDING OXIDOREDUCTASE, PUTATIVE (AFU_ORTHOLOGUE AFUA_1G17690)-RELATED"/>
    <property type="match status" value="1"/>
</dbReference>
<dbReference type="InterPro" id="IPR012951">
    <property type="entry name" value="BBE"/>
</dbReference>
<comment type="similarity">
    <text evidence="2">Belongs to the oxygen-dependent FAD-linked oxidoreductase family.</text>
</comment>
<evidence type="ECO:0000259" key="6">
    <source>
        <dbReference type="PROSITE" id="PS51387"/>
    </source>
</evidence>
<gene>
    <name evidence="7" type="ORF">C1SCF055_LOCUS41819</name>
</gene>
<dbReference type="Proteomes" id="UP001152797">
    <property type="component" value="Unassembled WGS sequence"/>
</dbReference>
<proteinExistence type="inferred from homology"/>
<evidence type="ECO:0000313" key="10">
    <source>
        <dbReference type="Proteomes" id="UP001152797"/>
    </source>
</evidence>
<evidence type="ECO:0000256" key="5">
    <source>
        <dbReference type="ARBA" id="ARBA00023002"/>
    </source>
</evidence>
<name>A0A9P1DVM8_9DINO</name>
<keyword evidence="4" id="KW-0274">FAD</keyword>
<dbReference type="SUPFAM" id="SSF56176">
    <property type="entry name" value="FAD-binding/transporter-associated domain-like"/>
    <property type="match status" value="1"/>
</dbReference>
<evidence type="ECO:0000256" key="2">
    <source>
        <dbReference type="ARBA" id="ARBA00005466"/>
    </source>
</evidence>
<evidence type="ECO:0000313" key="7">
    <source>
        <dbReference type="EMBL" id="CAI4017150.1"/>
    </source>
</evidence>
<protein>
    <submittedName>
        <fullName evidence="9">FAD-binding PCMH-type domain-containing protein</fullName>
    </submittedName>
</protein>
<accession>A0A9P1DVM8</accession>
<dbReference type="InterPro" id="IPR006094">
    <property type="entry name" value="Oxid_FAD_bind_N"/>
</dbReference>
<dbReference type="OrthoDB" id="2151789at2759"/>
<evidence type="ECO:0000256" key="3">
    <source>
        <dbReference type="ARBA" id="ARBA00022630"/>
    </source>
</evidence>
<keyword evidence="3" id="KW-0285">Flavoprotein</keyword>
<dbReference type="Pfam" id="PF08031">
    <property type="entry name" value="BBE"/>
    <property type="match status" value="1"/>
</dbReference>
<dbReference type="Gene3D" id="3.40.462.20">
    <property type="match status" value="1"/>
</dbReference>
<dbReference type="PROSITE" id="PS51387">
    <property type="entry name" value="FAD_PCMH"/>
    <property type="match status" value="1"/>
</dbReference>
<feature type="domain" description="FAD-binding PCMH-type" evidence="6">
    <location>
        <begin position="83"/>
        <end position="256"/>
    </location>
</feature>
<dbReference type="InterPro" id="IPR050416">
    <property type="entry name" value="FAD-linked_Oxidoreductase"/>
</dbReference>
<dbReference type="EMBL" id="CAMXCT020006622">
    <property type="protein sequence ID" value="CAL1170525.1"/>
    <property type="molecule type" value="Genomic_DNA"/>
</dbReference>
<reference evidence="8" key="2">
    <citation type="submission" date="2024-04" db="EMBL/GenBank/DDBJ databases">
        <authorList>
            <person name="Chen Y."/>
            <person name="Shah S."/>
            <person name="Dougan E. K."/>
            <person name="Thang M."/>
            <person name="Chan C."/>
        </authorList>
    </citation>
    <scope>NUCLEOTIDE SEQUENCE [LARGE SCALE GENOMIC DNA]</scope>
</reference>